<proteinExistence type="predicted"/>
<evidence type="ECO:0000313" key="2">
    <source>
        <dbReference type="Proteomes" id="UP000823921"/>
    </source>
</evidence>
<dbReference type="Proteomes" id="UP000823921">
    <property type="component" value="Unassembled WGS sequence"/>
</dbReference>
<protein>
    <submittedName>
        <fullName evidence="1">YmfQ family protein</fullName>
    </submittedName>
</protein>
<name>A0A9D2MNN7_9FIRM</name>
<reference evidence="1" key="1">
    <citation type="journal article" date="2021" name="PeerJ">
        <title>Extensive microbial diversity within the chicken gut microbiome revealed by metagenomics and culture.</title>
        <authorList>
            <person name="Gilroy R."/>
            <person name="Ravi A."/>
            <person name="Getino M."/>
            <person name="Pursley I."/>
            <person name="Horton D.L."/>
            <person name="Alikhan N.F."/>
            <person name="Baker D."/>
            <person name="Gharbi K."/>
            <person name="Hall N."/>
            <person name="Watson M."/>
            <person name="Adriaenssens E.M."/>
            <person name="Foster-Nyarko E."/>
            <person name="Jarju S."/>
            <person name="Secka A."/>
            <person name="Antonio M."/>
            <person name="Oren A."/>
            <person name="Chaudhuri R.R."/>
            <person name="La Ragione R."/>
            <person name="Hildebrand F."/>
            <person name="Pallen M.J."/>
        </authorList>
    </citation>
    <scope>NUCLEOTIDE SEQUENCE</scope>
    <source>
        <strain evidence="1">CHK192-8294</strain>
    </source>
</reference>
<dbReference type="AlphaFoldDB" id="A0A9D2MNN7"/>
<accession>A0A9D2MNN7</accession>
<organism evidence="1 2">
    <name type="scientific">Candidatus Flavonifractor intestinigallinarum</name>
    <dbReference type="NCBI Taxonomy" id="2838586"/>
    <lineage>
        <taxon>Bacteria</taxon>
        <taxon>Bacillati</taxon>
        <taxon>Bacillota</taxon>
        <taxon>Clostridia</taxon>
        <taxon>Eubacteriales</taxon>
        <taxon>Oscillospiraceae</taxon>
        <taxon>Flavonifractor</taxon>
    </lineage>
</organism>
<comment type="caution">
    <text evidence="1">The sequence shown here is derived from an EMBL/GenBank/DDBJ whole genome shotgun (WGS) entry which is preliminary data.</text>
</comment>
<dbReference type="EMBL" id="DWXO01000080">
    <property type="protein sequence ID" value="HJB80998.1"/>
    <property type="molecule type" value="Genomic_DNA"/>
</dbReference>
<evidence type="ECO:0000313" key="1">
    <source>
        <dbReference type="EMBL" id="HJB80998.1"/>
    </source>
</evidence>
<gene>
    <name evidence="1" type="ORF">H9712_08430</name>
</gene>
<dbReference type="Pfam" id="PF10076">
    <property type="entry name" value="Phage_Mu_Gp48"/>
    <property type="match status" value="1"/>
</dbReference>
<dbReference type="InterPro" id="IPR018755">
    <property type="entry name" value="Phage_Mu_Gp48"/>
</dbReference>
<reference evidence="1" key="2">
    <citation type="submission" date="2021-04" db="EMBL/GenBank/DDBJ databases">
        <authorList>
            <person name="Gilroy R."/>
        </authorList>
    </citation>
    <scope>NUCLEOTIDE SEQUENCE</scope>
    <source>
        <strain evidence="1">CHK192-8294</strain>
    </source>
</reference>
<sequence>MRQVDLLTQIPELYQSPPFAELQRVLGDLCRRAGEDLDFTLEQLWPQTASGWGLSLWEQAYGITPGAGESVAQRRVAVCTKIRADGFPTPEKIAQIASDFTGLSCWTVEHFGAYEFEVWISGCTSTDEMALRAVINPVKPAHLAYAIKYELVLDECVFVGGVVQSAEIFTLEEVG</sequence>